<name>V4ABJ0_LOTGI</name>
<dbReference type="GeneID" id="20249175"/>
<dbReference type="HOGENOM" id="CLU_055188_1_0_1"/>
<evidence type="ECO:0000256" key="4">
    <source>
        <dbReference type="ARBA" id="ARBA00035299"/>
    </source>
</evidence>
<reference evidence="8 9" key="1">
    <citation type="journal article" date="2013" name="Nature">
        <title>Insights into bilaterian evolution from three spiralian genomes.</title>
        <authorList>
            <person name="Simakov O."/>
            <person name="Marletaz F."/>
            <person name="Cho S.J."/>
            <person name="Edsinger-Gonzales E."/>
            <person name="Havlak P."/>
            <person name="Hellsten U."/>
            <person name="Kuo D.H."/>
            <person name="Larsson T."/>
            <person name="Lv J."/>
            <person name="Arendt D."/>
            <person name="Savage R."/>
            <person name="Osoegawa K."/>
            <person name="de Jong P."/>
            <person name="Grimwood J."/>
            <person name="Chapman J.A."/>
            <person name="Shapiro H."/>
            <person name="Aerts A."/>
            <person name="Otillar R.P."/>
            <person name="Terry A.Y."/>
            <person name="Boore J.L."/>
            <person name="Grigoriev I.V."/>
            <person name="Lindberg D.R."/>
            <person name="Seaver E.C."/>
            <person name="Weisblat D.A."/>
            <person name="Putnam N.H."/>
            <person name="Rokhsar D.S."/>
        </authorList>
    </citation>
    <scope>NUCLEOTIDE SEQUENCE [LARGE SCALE GENOMIC DNA]</scope>
</reference>
<comment type="similarity">
    <text evidence="1">Belongs to the universal ribosomal protein uL15 family.</text>
</comment>
<evidence type="ECO:0000256" key="2">
    <source>
        <dbReference type="ARBA" id="ARBA00022980"/>
    </source>
</evidence>
<dbReference type="SUPFAM" id="SSF52080">
    <property type="entry name" value="Ribosomal proteins L15p and L18e"/>
    <property type="match status" value="1"/>
</dbReference>
<evidence type="ECO:0000256" key="3">
    <source>
        <dbReference type="ARBA" id="ARBA00023274"/>
    </source>
</evidence>
<dbReference type="PANTHER" id="PTHR12934:SF11">
    <property type="entry name" value="LARGE RIBOSOMAL SUBUNIT PROTEIN UL15M"/>
    <property type="match status" value="1"/>
</dbReference>
<dbReference type="KEGG" id="lgi:LOTGIDRAFT_233189"/>
<evidence type="ECO:0000256" key="5">
    <source>
        <dbReference type="ARBA" id="ARBA00035423"/>
    </source>
</evidence>
<dbReference type="GO" id="GO:0005762">
    <property type="term" value="C:mitochondrial large ribosomal subunit"/>
    <property type="evidence" value="ECO:0007669"/>
    <property type="project" value="TreeGrafter"/>
</dbReference>
<feature type="domain" description="Large ribosomal subunit protein uL15/eL18" evidence="7">
    <location>
        <begin position="94"/>
        <end position="172"/>
    </location>
</feature>
<dbReference type="InterPro" id="IPR030878">
    <property type="entry name" value="Ribosomal_uL15"/>
</dbReference>
<dbReference type="HAMAP" id="MF_01341">
    <property type="entry name" value="Ribosomal_uL15"/>
    <property type="match status" value="1"/>
</dbReference>
<dbReference type="OMA" id="EPGWLVN"/>
<proteinExistence type="inferred from homology"/>
<dbReference type="AlphaFoldDB" id="V4ABJ0"/>
<dbReference type="EMBL" id="KB202094">
    <property type="protein sequence ID" value="ESO92445.1"/>
    <property type="molecule type" value="Genomic_DNA"/>
</dbReference>
<dbReference type="RefSeq" id="XP_009056998.1">
    <property type="nucleotide sequence ID" value="XM_009058750.1"/>
</dbReference>
<dbReference type="InterPro" id="IPR005749">
    <property type="entry name" value="Ribosomal_uL15_bac-type"/>
</dbReference>
<evidence type="ECO:0000313" key="9">
    <source>
        <dbReference type="Proteomes" id="UP000030746"/>
    </source>
</evidence>
<keyword evidence="9" id="KW-1185">Reference proteome</keyword>
<dbReference type="Pfam" id="PF00828">
    <property type="entry name" value="Ribosomal_L27A"/>
    <property type="match status" value="1"/>
</dbReference>
<gene>
    <name evidence="8" type="ORF">LOTGIDRAFT_233189</name>
</gene>
<protein>
    <recommendedName>
        <fullName evidence="4">Large ribosomal subunit protein uL15m</fullName>
    </recommendedName>
    <alternativeName>
        <fullName evidence="5">39S ribosomal protein L15, mitochondrial</fullName>
    </alternativeName>
</protein>
<keyword evidence="3" id="KW-0687">Ribonucleoprotein</keyword>
<evidence type="ECO:0000256" key="6">
    <source>
        <dbReference type="SAM" id="MobiDB-lite"/>
    </source>
</evidence>
<keyword evidence="2" id="KW-0689">Ribosomal protein</keyword>
<accession>V4ABJ0</accession>
<dbReference type="GO" id="GO:0003735">
    <property type="term" value="F:structural constituent of ribosome"/>
    <property type="evidence" value="ECO:0007669"/>
    <property type="project" value="InterPro"/>
</dbReference>
<dbReference type="CTD" id="20249175"/>
<evidence type="ECO:0000259" key="7">
    <source>
        <dbReference type="Pfam" id="PF00828"/>
    </source>
</evidence>
<dbReference type="InterPro" id="IPR021131">
    <property type="entry name" value="Ribosomal_uL15/eL18"/>
</dbReference>
<feature type="compositionally biased region" description="Basic residues" evidence="6">
    <location>
        <begin position="35"/>
        <end position="55"/>
    </location>
</feature>
<dbReference type="OrthoDB" id="361383at2759"/>
<dbReference type="STRING" id="225164.V4ABJ0"/>
<dbReference type="Proteomes" id="UP000030746">
    <property type="component" value="Unassembled WGS sequence"/>
</dbReference>
<evidence type="ECO:0000313" key="8">
    <source>
        <dbReference type="EMBL" id="ESO92445.1"/>
    </source>
</evidence>
<dbReference type="PANTHER" id="PTHR12934">
    <property type="entry name" value="50S RIBOSOMAL PROTEIN L15"/>
    <property type="match status" value="1"/>
</dbReference>
<evidence type="ECO:0000256" key="1">
    <source>
        <dbReference type="ARBA" id="ARBA00007320"/>
    </source>
</evidence>
<dbReference type="InterPro" id="IPR036227">
    <property type="entry name" value="Ribosomal_uL15/eL18_sf"/>
</dbReference>
<dbReference type="GO" id="GO:0006412">
    <property type="term" value="P:translation"/>
    <property type="evidence" value="ECO:0007669"/>
    <property type="project" value="InterPro"/>
</dbReference>
<organism evidence="8 9">
    <name type="scientific">Lottia gigantea</name>
    <name type="common">Giant owl limpet</name>
    <dbReference type="NCBI Taxonomy" id="225164"/>
    <lineage>
        <taxon>Eukaryota</taxon>
        <taxon>Metazoa</taxon>
        <taxon>Spiralia</taxon>
        <taxon>Lophotrochozoa</taxon>
        <taxon>Mollusca</taxon>
        <taxon>Gastropoda</taxon>
        <taxon>Patellogastropoda</taxon>
        <taxon>Lottioidea</taxon>
        <taxon>Lottiidae</taxon>
        <taxon>Lottia</taxon>
    </lineage>
</organism>
<feature type="region of interest" description="Disordered" evidence="6">
    <location>
        <begin position="28"/>
        <end position="63"/>
    </location>
</feature>
<sequence>MSSNGIRDRALNLVKILPRLTLGNLKRLSEDVKKPKNRRRDRKSGKTHGKGHKGQGQRMTLPRLGFEGGNTPFYLQIPKEPYYRNHELRKEYVPLSLLQLQRMIDLHRVDINHPIDLSSLCNTKLLLVDWERKQFGVHLTDEGAEHFDAKINLEVQKADEVSIAAIEKCGGIISTRYYDPTSLHAVCNPAKFFARGTPIPVCKVPPKDDLDYYCKAENRGYLAKPEQVLEHRLILAQRYGYMLKDFESEEEKEMLLMRKDPEQIFYGLRAGWVVNLKDRCILKPKETIHEQYYKLLEESA</sequence>